<evidence type="ECO:0000256" key="1">
    <source>
        <dbReference type="ARBA" id="ARBA00023157"/>
    </source>
</evidence>
<dbReference type="Gene3D" id="2.10.70.10">
    <property type="entry name" value="Complement Module, domain 1"/>
    <property type="match status" value="1"/>
</dbReference>
<reference evidence="4" key="1">
    <citation type="journal article" date="2019" name="bioRxiv">
        <title>The Genome of the Zebra Mussel, Dreissena polymorpha: A Resource for Invasive Species Research.</title>
        <authorList>
            <person name="McCartney M.A."/>
            <person name="Auch B."/>
            <person name="Kono T."/>
            <person name="Mallez S."/>
            <person name="Zhang Y."/>
            <person name="Obille A."/>
            <person name="Becker A."/>
            <person name="Abrahante J.E."/>
            <person name="Garbe J."/>
            <person name="Badalamenti J.P."/>
            <person name="Herman A."/>
            <person name="Mangelson H."/>
            <person name="Liachko I."/>
            <person name="Sullivan S."/>
            <person name="Sone E.D."/>
            <person name="Koren S."/>
            <person name="Silverstein K.A.T."/>
            <person name="Beckman K.B."/>
            <person name="Gohl D.M."/>
        </authorList>
    </citation>
    <scope>NUCLEOTIDE SEQUENCE</scope>
    <source>
        <strain evidence="4">Duluth1</strain>
        <tissue evidence="4">Whole animal</tissue>
    </source>
</reference>
<name>A0A9D4DJY7_DREPO</name>
<organism evidence="4 5">
    <name type="scientific">Dreissena polymorpha</name>
    <name type="common">Zebra mussel</name>
    <name type="synonym">Mytilus polymorpha</name>
    <dbReference type="NCBI Taxonomy" id="45954"/>
    <lineage>
        <taxon>Eukaryota</taxon>
        <taxon>Metazoa</taxon>
        <taxon>Spiralia</taxon>
        <taxon>Lophotrochozoa</taxon>
        <taxon>Mollusca</taxon>
        <taxon>Bivalvia</taxon>
        <taxon>Autobranchia</taxon>
        <taxon>Heteroconchia</taxon>
        <taxon>Euheterodonta</taxon>
        <taxon>Imparidentia</taxon>
        <taxon>Neoheterodontei</taxon>
        <taxon>Myida</taxon>
        <taxon>Dreissenoidea</taxon>
        <taxon>Dreissenidae</taxon>
        <taxon>Dreissena</taxon>
    </lineage>
</organism>
<gene>
    <name evidence="4" type="ORF">DPMN_184823</name>
</gene>
<dbReference type="InterPro" id="IPR000436">
    <property type="entry name" value="Sushi_SCR_CCP_dom"/>
</dbReference>
<dbReference type="PROSITE" id="PS50923">
    <property type="entry name" value="SUSHI"/>
    <property type="match status" value="1"/>
</dbReference>
<feature type="domain" description="Sushi" evidence="3">
    <location>
        <begin position="1"/>
        <end position="38"/>
    </location>
</feature>
<evidence type="ECO:0000313" key="4">
    <source>
        <dbReference type="EMBL" id="KAH3750303.1"/>
    </source>
</evidence>
<keyword evidence="5" id="KW-1185">Reference proteome</keyword>
<dbReference type="EMBL" id="JAIWYP010000010">
    <property type="protein sequence ID" value="KAH3750303.1"/>
    <property type="molecule type" value="Genomic_DNA"/>
</dbReference>
<dbReference type="SUPFAM" id="SSF57535">
    <property type="entry name" value="Complement control module/SCR domain"/>
    <property type="match status" value="1"/>
</dbReference>
<dbReference type="AlphaFoldDB" id="A0A9D4DJY7"/>
<dbReference type="Pfam" id="PF00084">
    <property type="entry name" value="Sushi"/>
    <property type="match status" value="1"/>
</dbReference>
<evidence type="ECO:0000259" key="3">
    <source>
        <dbReference type="PROSITE" id="PS50923"/>
    </source>
</evidence>
<accession>A0A9D4DJY7</accession>
<keyword evidence="2" id="KW-0768">Sushi</keyword>
<evidence type="ECO:0000313" key="5">
    <source>
        <dbReference type="Proteomes" id="UP000828390"/>
    </source>
</evidence>
<comment type="caution">
    <text evidence="2">Lacks conserved residue(s) required for the propagation of feature annotation.</text>
</comment>
<comment type="caution">
    <text evidence="4">The sequence shown here is derived from an EMBL/GenBank/DDBJ whole genome shotgun (WGS) entry which is preliminary data.</text>
</comment>
<dbReference type="Proteomes" id="UP000828390">
    <property type="component" value="Unassembled WGS sequence"/>
</dbReference>
<evidence type="ECO:0000256" key="2">
    <source>
        <dbReference type="PROSITE-ProRule" id="PRU00302"/>
    </source>
</evidence>
<dbReference type="InterPro" id="IPR035976">
    <property type="entry name" value="Sushi/SCR/CCP_sf"/>
</dbReference>
<reference evidence="4" key="2">
    <citation type="submission" date="2020-11" db="EMBL/GenBank/DDBJ databases">
        <authorList>
            <person name="McCartney M.A."/>
            <person name="Auch B."/>
            <person name="Kono T."/>
            <person name="Mallez S."/>
            <person name="Becker A."/>
            <person name="Gohl D.M."/>
            <person name="Silverstein K.A.T."/>
            <person name="Koren S."/>
            <person name="Bechman K.B."/>
            <person name="Herman A."/>
            <person name="Abrahante J.E."/>
            <person name="Garbe J."/>
        </authorList>
    </citation>
    <scope>NUCLEOTIDE SEQUENCE</scope>
    <source>
        <strain evidence="4">Duluth1</strain>
        <tissue evidence="4">Whole animal</tissue>
    </source>
</reference>
<keyword evidence="1" id="KW-1015">Disulfide bond</keyword>
<sequence>MFDKVLVYECNSGYYPRPNDEPKCRVDGMWSSGPECYKHCENPPGYNWGTTLFGGHSAPYTVESWYTFECKNFPFLPLELDSKEDGFNRNDCKSDGTWTDRIGCCPFGTLYSGGGNACSHWC</sequence>
<proteinExistence type="predicted"/>
<protein>
    <recommendedName>
        <fullName evidence="3">Sushi domain-containing protein</fullName>
    </recommendedName>
</protein>